<evidence type="ECO:0000313" key="3">
    <source>
        <dbReference type="Proteomes" id="UP000030762"/>
    </source>
</evidence>
<dbReference type="eggNOG" id="ENOG502RYSD">
    <property type="taxonomic scope" value="Eukaryota"/>
</dbReference>
<accession>T0SCL3</accession>
<dbReference type="OMA" id="SCCERDE"/>
<feature type="region of interest" description="Disordered" evidence="1">
    <location>
        <begin position="1"/>
        <end position="22"/>
    </location>
</feature>
<keyword evidence="3" id="KW-1185">Reference proteome</keyword>
<dbReference type="RefSeq" id="XP_008606266.1">
    <property type="nucleotide sequence ID" value="XM_008608044.1"/>
</dbReference>
<gene>
    <name evidence="2" type="ORF">SDRG_02455</name>
</gene>
<feature type="region of interest" description="Disordered" evidence="1">
    <location>
        <begin position="262"/>
        <end position="281"/>
    </location>
</feature>
<dbReference type="AlphaFoldDB" id="T0SCL3"/>
<dbReference type="VEuPathDB" id="FungiDB:SDRG_02455"/>
<proteinExistence type="predicted"/>
<evidence type="ECO:0000256" key="1">
    <source>
        <dbReference type="SAM" id="MobiDB-lite"/>
    </source>
</evidence>
<reference evidence="2 3" key="1">
    <citation type="submission" date="2012-04" db="EMBL/GenBank/DDBJ databases">
        <title>The Genome Sequence of Saprolegnia declina VS20.</title>
        <authorList>
            <consortium name="The Broad Institute Genome Sequencing Platform"/>
            <person name="Russ C."/>
            <person name="Nusbaum C."/>
            <person name="Tyler B."/>
            <person name="van West P."/>
            <person name="Dieguez-Uribeondo J."/>
            <person name="de Bruijn I."/>
            <person name="Tripathy S."/>
            <person name="Jiang R."/>
            <person name="Young S.K."/>
            <person name="Zeng Q."/>
            <person name="Gargeya S."/>
            <person name="Fitzgerald M."/>
            <person name="Haas B."/>
            <person name="Abouelleil A."/>
            <person name="Alvarado L."/>
            <person name="Arachchi H.M."/>
            <person name="Berlin A."/>
            <person name="Chapman S.B."/>
            <person name="Goldberg J."/>
            <person name="Griggs A."/>
            <person name="Gujja S."/>
            <person name="Hansen M."/>
            <person name="Howarth C."/>
            <person name="Imamovic A."/>
            <person name="Larimer J."/>
            <person name="McCowen C."/>
            <person name="Montmayeur A."/>
            <person name="Murphy C."/>
            <person name="Neiman D."/>
            <person name="Pearson M."/>
            <person name="Priest M."/>
            <person name="Roberts A."/>
            <person name="Saif S."/>
            <person name="Shea T."/>
            <person name="Sisk P."/>
            <person name="Sykes S."/>
            <person name="Wortman J."/>
            <person name="Nusbaum C."/>
            <person name="Birren B."/>
        </authorList>
    </citation>
    <scope>NUCLEOTIDE SEQUENCE [LARGE SCALE GENOMIC DNA]</scope>
    <source>
        <strain evidence="2 3">VS20</strain>
    </source>
</reference>
<evidence type="ECO:0000313" key="2">
    <source>
        <dbReference type="EMBL" id="EQC40567.1"/>
    </source>
</evidence>
<sequence>MSSCCDDGDHQHHKPGHVEGYDIEGDDPTLSACCLKDKQEQAHVARVMTVLRREDVTMQRLEQRHLSLDNALPRAAPAVALTSIDDDDLDSDDDEYAYLMDDESIVGGLEHQRRAALLAKAALREQGLGIVWGDVEFKAYVQNVLARDTQALVTAKHLRPIVVGRSDAATQPLMAAALLQGAERFLGTCFFGISANADDALRRLCPRIATGPMLVALSSSGEYIAHRSLAIFDEDDWDRTLLPWLEKCNVLRTDFVALTTAKPKQPTTSTNANDETDDDGPTGYDCGHDGCRLKFGYYHEHVGASKETKQAMAAWRQ</sequence>
<protein>
    <submittedName>
        <fullName evidence="2">Uncharacterized protein</fullName>
    </submittedName>
</protein>
<dbReference type="InParanoid" id="T0SCL3"/>
<name>T0SCL3_SAPDV</name>
<dbReference type="EMBL" id="JH767136">
    <property type="protein sequence ID" value="EQC40567.1"/>
    <property type="molecule type" value="Genomic_DNA"/>
</dbReference>
<organism evidence="2 3">
    <name type="scientific">Saprolegnia diclina (strain VS20)</name>
    <dbReference type="NCBI Taxonomy" id="1156394"/>
    <lineage>
        <taxon>Eukaryota</taxon>
        <taxon>Sar</taxon>
        <taxon>Stramenopiles</taxon>
        <taxon>Oomycota</taxon>
        <taxon>Saprolegniomycetes</taxon>
        <taxon>Saprolegniales</taxon>
        <taxon>Saprolegniaceae</taxon>
        <taxon>Saprolegnia</taxon>
    </lineage>
</organism>
<dbReference type="GeneID" id="19943182"/>
<dbReference type="Proteomes" id="UP000030762">
    <property type="component" value="Unassembled WGS sequence"/>
</dbReference>
<dbReference type="STRING" id="1156394.T0SCL3"/>
<dbReference type="OrthoDB" id="72189at2759"/>